<proteinExistence type="predicted"/>
<gene>
    <name evidence="2" type="ORF">B296_00020769</name>
</gene>
<sequence>MSQGLGCDWQRRKEEGSGNPVRATAAREGGGCGISVRSAQRWLRLRAREAATEAALAGEITPSLESARVLTLDIRVTFLASRCTSTAIHHPSTTAQAIPTIA</sequence>
<name>A0A426ZUE2_ENSVE</name>
<evidence type="ECO:0000313" key="3">
    <source>
        <dbReference type="Proteomes" id="UP000287651"/>
    </source>
</evidence>
<accession>A0A426ZUE2</accession>
<evidence type="ECO:0000256" key="1">
    <source>
        <dbReference type="SAM" id="MobiDB-lite"/>
    </source>
</evidence>
<protein>
    <submittedName>
        <fullName evidence="2">Uncharacterized protein</fullName>
    </submittedName>
</protein>
<dbReference type="AlphaFoldDB" id="A0A426ZUE2"/>
<dbReference type="Proteomes" id="UP000287651">
    <property type="component" value="Unassembled WGS sequence"/>
</dbReference>
<comment type="caution">
    <text evidence="2">The sequence shown here is derived from an EMBL/GenBank/DDBJ whole genome shotgun (WGS) entry which is preliminary data.</text>
</comment>
<dbReference type="EMBL" id="AMZH03004990">
    <property type="protein sequence ID" value="RRT67580.1"/>
    <property type="molecule type" value="Genomic_DNA"/>
</dbReference>
<feature type="region of interest" description="Disordered" evidence="1">
    <location>
        <begin position="1"/>
        <end position="29"/>
    </location>
</feature>
<evidence type="ECO:0000313" key="2">
    <source>
        <dbReference type="EMBL" id="RRT67580.1"/>
    </source>
</evidence>
<organism evidence="2 3">
    <name type="scientific">Ensete ventricosum</name>
    <name type="common">Abyssinian banana</name>
    <name type="synonym">Musa ensete</name>
    <dbReference type="NCBI Taxonomy" id="4639"/>
    <lineage>
        <taxon>Eukaryota</taxon>
        <taxon>Viridiplantae</taxon>
        <taxon>Streptophyta</taxon>
        <taxon>Embryophyta</taxon>
        <taxon>Tracheophyta</taxon>
        <taxon>Spermatophyta</taxon>
        <taxon>Magnoliopsida</taxon>
        <taxon>Liliopsida</taxon>
        <taxon>Zingiberales</taxon>
        <taxon>Musaceae</taxon>
        <taxon>Ensete</taxon>
    </lineage>
</organism>
<reference evidence="2 3" key="1">
    <citation type="journal article" date="2014" name="Agronomy (Basel)">
        <title>A Draft Genome Sequence for Ensete ventricosum, the Drought-Tolerant Tree Against Hunger.</title>
        <authorList>
            <person name="Harrison J."/>
            <person name="Moore K.A."/>
            <person name="Paszkiewicz K."/>
            <person name="Jones T."/>
            <person name="Grant M."/>
            <person name="Ambacheew D."/>
            <person name="Muzemil S."/>
            <person name="Studholme D.J."/>
        </authorList>
    </citation>
    <scope>NUCLEOTIDE SEQUENCE [LARGE SCALE GENOMIC DNA]</scope>
</reference>